<dbReference type="CDD" id="cd00757">
    <property type="entry name" value="ThiF_MoeB_HesA_family"/>
    <property type="match status" value="1"/>
</dbReference>
<accession>A0ABQ1SUN3</accession>
<sequence length="363" mass="40438">MERLGQLLSLITNMLTPEELKQYQRQIILPELGISGQEKLKAARILMIGAGGLGCPVLQYLVAAGVGNIGIADNDVVDLSNLHRQILYTIEDVGKPKVLTAKEKLGRLNPLVNITAYTERVTVENAERLISQYDLIIDGSDNFPTRYLINDTCVQLNKPLVFGSIFKFEGQVSVFNHQQGPNYRDLFTEAPSEGEVPNCEEIGVIGVLPGIIGTLMANEAIKIICKIGETLSGKLLTMNALDCSTNIFKISSKTQIDTIPKTTVEKHDNLEEKEISIDLLKSWLDKTPEEVFLVDVREDYEFEEDNIGGINIPLYELNEHILSFPIDKKLIFICQTGQRSKMAIKIVKPFFNGEIFSVKNGIL</sequence>
<dbReference type="InterPro" id="IPR001763">
    <property type="entry name" value="Rhodanese-like_dom"/>
</dbReference>
<keyword evidence="3" id="KW-1185">Reference proteome</keyword>
<evidence type="ECO:0000313" key="3">
    <source>
        <dbReference type="Proteomes" id="UP000622648"/>
    </source>
</evidence>
<evidence type="ECO:0000259" key="1">
    <source>
        <dbReference type="PROSITE" id="PS50206"/>
    </source>
</evidence>
<organism evidence="2 3">
    <name type="scientific">Pedobacter psychrotolerans</name>
    <dbReference type="NCBI Taxonomy" id="1843235"/>
    <lineage>
        <taxon>Bacteria</taxon>
        <taxon>Pseudomonadati</taxon>
        <taxon>Bacteroidota</taxon>
        <taxon>Sphingobacteriia</taxon>
        <taxon>Sphingobacteriales</taxon>
        <taxon>Sphingobacteriaceae</taxon>
        <taxon>Pedobacter</taxon>
    </lineage>
</organism>
<dbReference type="CDD" id="cd00158">
    <property type="entry name" value="RHOD"/>
    <property type="match status" value="1"/>
</dbReference>
<proteinExistence type="predicted"/>
<dbReference type="PANTHER" id="PTHR10953">
    <property type="entry name" value="UBIQUITIN-ACTIVATING ENZYME E1"/>
    <property type="match status" value="1"/>
</dbReference>
<dbReference type="InterPro" id="IPR045886">
    <property type="entry name" value="ThiF/MoeB/HesA"/>
</dbReference>
<dbReference type="NCBIfam" id="NF004281">
    <property type="entry name" value="PRK05690.1"/>
    <property type="match status" value="1"/>
</dbReference>
<dbReference type="SUPFAM" id="SSF69572">
    <property type="entry name" value="Activating enzymes of the ubiquitin-like proteins"/>
    <property type="match status" value="1"/>
</dbReference>
<dbReference type="Pfam" id="PF00899">
    <property type="entry name" value="ThiF"/>
    <property type="match status" value="1"/>
</dbReference>
<gene>
    <name evidence="2" type="primary">moeB</name>
    <name evidence="2" type="ORF">GCM10011413_35300</name>
</gene>
<dbReference type="Gene3D" id="3.40.50.720">
    <property type="entry name" value="NAD(P)-binding Rossmann-like Domain"/>
    <property type="match status" value="1"/>
</dbReference>
<protein>
    <submittedName>
        <fullName evidence="2">Molybdenum cofactor biosynthesis protein MoeB</fullName>
    </submittedName>
</protein>
<evidence type="ECO:0000313" key="2">
    <source>
        <dbReference type="EMBL" id="GGE65737.1"/>
    </source>
</evidence>
<dbReference type="EMBL" id="BMJO01000006">
    <property type="protein sequence ID" value="GGE65737.1"/>
    <property type="molecule type" value="Genomic_DNA"/>
</dbReference>
<comment type="caution">
    <text evidence="2">The sequence shown here is derived from an EMBL/GenBank/DDBJ whole genome shotgun (WGS) entry which is preliminary data.</text>
</comment>
<dbReference type="InterPro" id="IPR036873">
    <property type="entry name" value="Rhodanese-like_dom_sf"/>
</dbReference>
<dbReference type="InterPro" id="IPR000594">
    <property type="entry name" value="ThiF_NAD_FAD-bd"/>
</dbReference>
<dbReference type="Pfam" id="PF00581">
    <property type="entry name" value="Rhodanese"/>
    <property type="match status" value="1"/>
</dbReference>
<dbReference type="PANTHER" id="PTHR10953:SF102">
    <property type="entry name" value="ADENYLYLTRANSFERASE AND SULFURTRANSFERASE MOCS3"/>
    <property type="match status" value="1"/>
</dbReference>
<feature type="domain" description="Rhodanese" evidence="1">
    <location>
        <begin position="287"/>
        <end position="343"/>
    </location>
</feature>
<dbReference type="PROSITE" id="PS50206">
    <property type="entry name" value="RHODANESE_3"/>
    <property type="match status" value="1"/>
</dbReference>
<dbReference type="Gene3D" id="3.40.250.10">
    <property type="entry name" value="Rhodanese-like domain"/>
    <property type="match status" value="1"/>
</dbReference>
<name>A0ABQ1SUN3_9SPHI</name>
<reference evidence="3" key="1">
    <citation type="journal article" date="2019" name="Int. J. Syst. Evol. Microbiol.">
        <title>The Global Catalogue of Microorganisms (GCM) 10K type strain sequencing project: providing services to taxonomists for standard genome sequencing and annotation.</title>
        <authorList>
            <consortium name="The Broad Institute Genomics Platform"/>
            <consortium name="The Broad Institute Genome Sequencing Center for Infectious Disease"/>
            <person name="Wu L."/>
            <person name="Ma J."/>
        </authorList>
    </citation>
    <scope>NUCLEOTIDE SEQUENCE [LARGE SCALE GENOMIC DNA]</scope>
    <source>
        <strain evidence="3">CGMCC 1.15644</strain>
    </source>
</reference>
<dbReference type="Proteomes" id="UP000622648">
    <property type="component" value="Unassembled WGS sequence"/>
</dbReference>
<dbReference type="InterPro" id="IPR035985">
    <property type="entry name" value="Ubiquitin-activating_enz"/>
</dbReference>